<evidence type="ECO:0000259" key="4">
    <source>
        <dbReference type="Pfam" id="PF00891"/>
    </source>
</evidence>
<keyword evidence="2" id="KW-0808">Transferase</keyword>
<dbReference type="GO" id="GO:0008171">
    <property type="term" value="F:O-methyltransferase activity"/>
    <property type="evidence" value="ECO:0007669"/>
    <property type="project" value="InterPro"/>
</dbReference>
<feature type="domain" description="O-methyltransferase C-terminal" evidence="4">
    <location>
        <begin position="180"/>
        <end position="232"/>
    </location>
</feature>
<dbReference type="GO" id="GO:0032259">
    <property type="term" value="P:methylation"/>
    <property type="evidence" value="ECO:0007669"/>
    <property type="project" value="UniProtKB-KW"/>
</dbReference>
<gene>
    <name evidence="5" type="ORF">TIFTF001_030917</name>
</gene>
<evidence type="ECO:0000313" key="6">
    <source>
        <dbReference type="Proteomes" id="UP001187192"/>
    </source>
</evidence>
<dbReference type="Proteomes" id="UP001187192">
    <property type="component" value="Unassembled WGS sequence"/>
</dbReference>
<dbReference type="InterPro" id="IPR029063">
    <property type="entry name" value="SAM-dependent_MTases_sf"/>
</dbReference>
<evidence type="ECO:0000313" key="5">
    <source>
        <dbReference type="EMBL" id="GMN61833.1"/>
    </source>
</evidence>
<dbReference type="Gene3D" id="1.10.10.10">
    <property type="entry name" value="Winged helix-like DNA-binding domain superfamily/Winged helix DNA-binding domain"/>
    <property type="match status" value="1"/>
</dbReference>
<dbReference type="PANTHER" id="PTHR11746">
    <property type="entry name" value="O-METHYLTRANSFERASE"/>
    <property type="match status" value="1"/>
</dbReference>
<organism evidence="5 6">
    <name type="scientific">Ficus carica</name>
    <name type="common">Common fig</name>
    <dbReference type="NCBI Taxonomy" id="3494"/>
    <lineage>
        <taxon>Eukaryota</taxon>
        <taxon>Viridiplantae</taxon>
        <taxon>Streptophyta</taxon>
        <taxon>Embryophyta</taxon>
        <taxon>Tracheophyta</taxon>
        <taxon>Spermatophyta</taxon>
        <taxon>Magnoliopsida</taxon>
        <taxon>eudicotyledons</taxon>
        <taxon>Gunneridae</taxon>
        <taxon>Pentapetalae</taxon>
        <taxon>rosids</taxon>
        <taxon>fabids</taxon>
        <taxon>Rosales</taxon>
        <taxon>Moraceae</taxon>
        <taxon>Ficeae</taxon>
        <taxon>Ficus</taxon>
    </lineage>
</organism>
<keyword evidence="6" id="KW-1185">Reference proteome</keyword>
<dbReference type="SUPFAM" id="SSF46785">
    <property type="entry name" value="Winged helix' DNA-binding domain"/>
    <property type="match status" value="1"/>
</dbReference>
<sequence>MRNEAILHIAKAPNSYVLISVPNSNNVYLTGTGNRRHLHHISQTVLDNNQRKEEADQEEQEVKEDPDQKTFSYVIQLKRSFAVTMSLKTVAELGVFDIIAKARAWCQALASGDRSAASNQQPQGAGGSNNFQRLYSLGPLSKYFVTSEDGVSFCAMMSLLQDKVFMESWKNYPNIDVPRYELKNAILEGGVAFNRAHGARAFEYPRLESRFNKLFNEAMFNQSTILIKNILEF</sequence>
<keyword evidence="1" id="KW-0489">Methyltransferase</keyword>
<name>A0AA88J0C5_FICCA</name>
<dbReference type="AlphaFoldDB" id="A0AA88J0C5"/>
<protein>
    <recommendedName>
        <fullName evidence="4">O-methyltransferase C-terminal domain-containing protein</fullName>
    </recommendedName>
</protein>
<dbReference type="InterPro" id="IPR036390">
    <property type="entry name" value="WH_DNA-bd_sf"/>
</dbReference>
<keyword evidence="3" id="KW-0949">S-adenosyl-L-methionine</keyword>
<accession>A0AA88J0C5</accession>
<evidence type="ECO:0000256" key="1">
    <source>
        <dbReference type="ARBA" id="ARBA00022603"/>
    </source>
</evidence>
<dbReference type="Pfam" id="PF00891">
    <property type="entry name" value="Methyltransf_2"/>
    <property type="match status" value="1"/>
</dbReference>
<evidence type="ECO:0000256" key="3">
    <source>
        <dbReference type="ARBA" id="ARBA00022691"/>
    </source>
</evidence>
<dbReference type="EMBL" id="BTGU01000118">
    <property type="protein sequence ID" value="GMN61833.1"/>
    <property type="molecule type" value="Genomic_DNA"/>
</dbReference>
<dbReference type="InterPro" id="IPR001077">
    <property type="entry name" value="COMT_C"/>
</dbReference>
<comment type="caution">
    <text evidence="5">The sequence shown here is derived from an EMBL/GenBank/DDBJ whole genome shotgun (WGS) entry which is preliminary data.</text>
</comment>
<evidence type="ECO:0000256" key="2">
    <source>
        <dbReference type="ARBA" id="ARBA00022679"/>
    </source>
</evidence>
<dbReference type="InterPro" id="IPR016461">
    <property type="entry name" value="COMT-like"/>
</dbReference>
<proteinExistence type="predicted"/>
<dbReference type="Gene3D" id="3.40.50.150">
    <property type="entry name" value="Vaccinia Virus protein VP39"/>
    <property type="match status" value="1"/>
</dbReference>
<dbReference type="InterPro" id="IPR036388">
    <property type="entry name" value="WH-like_DNA-bd_sf"/>
</dbReference>
<reference evidence="5" key="1">
    <citation type="submission" date="2023-07" db="EMBL/GenBank/DDBJ databases">
        <title>draft genome sequence of fig (Ficus carica).</title>
        <authorList>
            <person name="Takahashi T."/>
            <person name="Nishimura K."/>
        </authorList>
    </citation>
    <scope>NUCLEOTIDE SEQUENCE</scope>
</reference>